<reference evidence="1 2" key="1">
    <citation type="submission" date="2015-04" db="EMBL/GenBank/DDBJ databases">
        <title>Draft genome of the roundworm Trichinella nativa.</title>
        <authorList>
            <person name="Mitreva M."/>
        </authorList>
    </citation>
    <scope>NUCLEOTIDE SEQUENCE [LARGE SCALE GENOMIC DNA]</scope>
    <source>
        <strain evidence="1 2">ISS45</strain>
    </source>
</reference>
<dbReference type="AlphaFoldDB" id="A0A1Y3ER85"/>
<protein>
    <submittedName>
        <fullName evidence="1">Uncharacterized protein</fullName>
    </submittedName>
</protein>
<comment type="caution">
    <text evidence="1">The sequence shown here is derived from an EMBL/GenBank/DDBJ whole genome shotgun (WGS) entry which is preliminary data.</text>
</comment>
<gene>
    <name evidence="1" type="ORF">D917_06754</name>
</gene>
<name>A0A1Y3ER85_9BILA</name>
<evidence type="ECO:0000313" key="2">
    <source>
        <dbReference type="Proteomes" id="UP000243006"/>
    </source>
</evidence>
<sequence>MSNADSSYQRHVHVLSKLINTDGSLSEMFSKMILKVFMNSIIICALTP</sequence>
<dbReference type="Proteomes" id="UP000243006">
    <property type="component" value="Unassembled WGS sequence"/>
</dbReference>
<proteinExistence type="predicted"/>
<organism evidence="1 2">
    <name type="scientific">Trichinella nativa</name>
    <dbReference type="NCBI Taxonomy" id="6335"/>
    <lineage>
        <taxon>Eukaryota</taxon>
        <taxon>Metazoa</taxon>
        <taxon>Ecdysozoa</taxon>
        <taxon>Nematoda</taxon>
        <taxon>Enoplea</taxon>
        <taxon>Dorylaimia</taxon>
        <taxon>Trichinellida</taxon>
        <taxon>Trichinellidae</taxon>
        <taxon>Trichinella</taxon>
    </lineage>
</organism>
<dbReference type="EMBL" id="LVZM01003922">
    <property type="protein sequence ID" value="OUC47682.1"/>
    <property type="molecule type" value="Genomic_DNA"/>
</dbReference>
<evidence type="ECO:0000313" key="1">
    <source>
        <dbReference type="EMBL" id="OUC47682.1"/>
    </source>
</evidence>
<accession>A0A1Y3ER85</accession>